<organism evidence="2 3">
    <name type="scientific">Euplotes crassus</name>
    <dbReference type="NCBI Taxonomy" id="5936"/>
    <lineage>
        <taxon>Eukaryota</taxon>
        <taxon>Sar</taxon>
        <taxon>Alveolata</taxon>
        <taxon>Ciliophora</taxon>
        <taxon>Intramacronucleata</taxon>
        <taxon>Spirotrichea</taxon>
        <taxon>Hypotrichia</taxon>
        <taxon>Euplotida</taxon>
        <taxon>Euplotidae</taxon>
        <taxon>Moneuplotes</taxon>
    </lineage>
</organism>
<dbReference type="Proteomes" id="UP001295684">
    <property type="component" value="Unassembled WGS sequence"/>
</dbReference>
<evidence type="ECO:0000313" key="2">
    <source>
        <dbReference type="EMBL" id="CAI2384585.1"/>
    </source>
</evidence>
<keyword evidence="1" id="KW-0175">Coiled coil</keyword>
<protein>
    <submittedName>
        <fullName evidence="2">Uncharacterized protein</fullName>
    </submittedName>
</protein>
<reference evidence="2" key="1">
    <citation type="submission" date="2023-07" db="EMBL/GenBank/DDBJ databases">
        <authorList>
            <consortium name="AG Swart"/>
            <person name="Singh M."/>
            <person name="Singh A."/>
            <person name="Seah K."/>
            <person name="Emmerich C."/>
        </authorList>
    </citation>
    <scope>NUCLEOTIDE SEQUENCE</scope>
    <source>
        <strain evidence="2">DP1</strain>
    </source>
</reference>
<gene>
    <name evidence="2" type="ORF">ECRASSUSDP1_LOCUS26118</name>
</gene>
<accession>A0AAD1Y4I8</accession>
<dbReference type="SUPFAM" id="SSF116907">
    <property type="entry name" value="Hook domain"/>
    <property type="match status" value="1"/>
</dbReference>
<sequence>MNTIEIEESIIHWGNLHLDSNCYFKVEDMLDGKFFNSLLMKDGCCPIDDENHFGFSYGDLENTMNIINSFYTDYDNILNHNDYRDILQNDVLCTEDHVLFIMELIIGILIKKASNGNWVNEISSLDENKQQAIANLYNKISELIEQKSEDSSLNSLQNSREFMALQKKNAEFKEIIFKFEEDNNKLEAQVKLLQKQLEESKKENEEIYNKYETANKKKDYDALKAECNTLETLLDNKERENKALKIQCQNEIERINDKNEEYRQELEVLKESMFRAKQEIKALSIYKRRVARMEEVDKINIDLKNNISQLKDELKEKDKSIKQRELEITSLTSKLGHKGEEISQLKDNVVEVEAEVQKYKNIRIDLMSQIEKLSTELERVNEELDERNRRLEYAENMNFNEYSDDGLNFDLSERIKNLEEEKDELINKQNHEDNIVVKTLESKVEKLENDKKQLLQQRKRDIVKYDRYEQEREAKELISKKIKILEKERNIANMEKKKLSDRISNFYKEISRLKNFENENKSLKRDKTELLEELQKASKENHNLQKKIIMLHEKSRFGNELNIESDQESPICEESQILQNSKIYSNSKDRSIMDLSFNKSGEYYEEDFSPANSKSMVIGRKLDRSKYLTANPRLNETMISDRSTNRFQKKILLDKDREIDSKNKEIEDVTKKYEEKIRELNKSRNDEREKYETKLQGLGKSFKTLTTRNKGRNLKARAKTPIVSLDQFIPDKKKEMILGDIDDIEDENSDSDEGENKQIFEKFDQFHKNFETLRKSLANEINDNEKDSKTVSNMMNNFMDDDLNYHYPMTTKSTCSNDYSDIDAFLSNKDWTQGNNY</sequence>
<proteinExistence type="predicted"/>
<dbReference type="AlphaFoldDB" id="A0AAD1Y4I8"/>
<dbReference type="EMBL" id="CAMPGE010026920">
    <property type="protein sequence ID" value="CAI2384585.1"/>
    <property type="molecule type" value="Genomic_DNA"/>
</dbReference>
<name>A0AAD1Y4I8_EUPCR</name>
<comment type="caution">
    <text evidence="2">The sequence shown here is derived from an EMBL/GenBank/DDBJ whole genome shotgun (WGS) entry which is preliminary data.</text>
</comment>
<evidence type="ECO:0000256" key="1">
    <source>
        <dbReference type="SAM" id="Coils"/>
    </source>
</evidence>
<dbReference type="Gene3D" id="1.10.287.1490">
    <property type="match status" value="1"/>
</dbReference>
<feature type="coiled-coil region" evidence="1">
    <location>
        <begin position="169"/>
        <end position="554"/>
    </location>
</feature>
<evidence type="ECO:0000313" key="3">
    <source>
        <dbReference type="Proteomes" id="UP001295684"/>
    </source>
</evidence>
<feature type="coiled-coil region" evidence="1">
    <location>
        <begin position="652"/>
        <end position="690"/>
    </location>
</feature>
<keyword evidence="3" id="KW-1185">Reference proteome</keyword>